<evidence type="ECO:0000256" key="2">
    <source>
        <dbReference type="ARBA" id="ARBA00022553"/>
    </source>
</evidence>
<dbReference type="InterPro" id="IPR036291">
    <property type="entry name" value="NAD(P)-bd_dom_sf"/>
</dbReference>
<comment type="caution">
    <text evidence="4">The sequence shown here is derived from an EMBL/GenBank/DDBJ whole genome shotgun (WGS) entry which is preliminary data.</text>
</comment>
<gene>
    <name evidence="4" type="ORF">ACFYXQ_38355</name>
</gene>
<proteinExistence type="predicted"/>
<dbReference type="Pfam" id="PF07993">
    <property type="entry name" value="NAD_binding_4"/>
    <property type="match status" value="1"/>
</dbReference>
<keyword evidence="2" id="KW-0597">Phosphoprotein</keyword>
<organism evidence="4 5">
    <name type="scientific">Nocardia jiangxiensis</name>
    <dbReference type="NCBI Taxonomy" id="282685"/>
    <lineage>
        <taxon>Bacteria</taxon>
        <taxon>Bacillati</taxon>
        <taxon>Actinomycetota</taxon>
        <taxon>Actinomycetes</taxon>
        <taxon>Mycobacteriales</taxon>
        <taxon>Nocardiaceae</taxon>
        <taxon>Nocardia</taxon>
    </lineage>
</organism>
<evidence type="ECO:0000256" key="1">
    <source>
        <dbReference type="ARBA" id="ARBA00022450"/>
    </source>
</evidence>
<dbReference type="InterPro" id="IPR010080">
    <property type="entry name" value="Thioester_reductase-like_dom"/>
</dbReference>
<reference evidence="4 5" key="1">
    <citation type="submission" date="2024-10" db="EMBL/GenBank/DDBJ databases">
        <title>The Natural Products Discovery Center: Release of the First 8490 Sequenced Strains for Exploring Actinobacteria Biosynthetic Diversity.</title>
        <authorList>
            <person name="Kalkreuter E."/>
            <person name="Kautsar S.A."/>
            <person name="Yang D."/>
            <person name="Bader C.D."/>
            <person name="Teijaro C.N."/>
            <person name="Fluegel L."/>
            <person name="Davis C.M."/>
            <person name="Simpson J.R."/>
            <person name="Lauterbach L."/>
            <person name="Steele A.D."/>
            <person name="Gui C."/>
            <person name="Meng S."/>
            <person name="Li G."/>
            <person name="Viehrig K."/>
            <person name="Ye F."/>
            <person name="Su P."/>
            <person name="Kiefer A.F."/>
            <person name="Nichols A."/>
            <person name="Cepeda A.J."/>
            <person name="Yan W."/>
            <person name="Fan B."/>
            <person name="Jiang Y."/>
            <person name="Adhikari A."/>
            <person name="Zheng C.-J."/>
            <person name="Schuster L."/>
            <person name="Cowan T.M."/>
            <person name="Smanski M.J."/>
            <person name="Chevrette M.G."/>
            <person name="De Carvalho L.P.S."/>
            <person name="Shen B."/>
        </authorList>
    </citation>
    <scope>NUCLEOTIDE SEQUENCE [LARGE SCALE GENOMIC DNA]</scope>
    <source>
        <strain evidence="4 5">NPDC002593</strain>
    </source>
</reference>
<dbReference type="EMBL" id="JBIAQY010000020">
    <property type="protein sequence ID" value="MFF3573636.1"/>
    <property type="molecule type" value="Genomic_DNA"/>
</dbReference>
<dbReference type="NCBIfam" id="TIGR01746">
    <property type="entry name" value="Thioester-redct"/>
    <property type="match status" value="1"/>
</dbReference>
<evidence type="ECO:0000313" key="5">
    <source>
        <dbReference type="Proteomes" id="UP001601992"/>
    </source>
</evidence>
<evidence type="ECO:0000313" key="4">
    <source>
        <dbReference type="EMBL" id="MFF3573636.1"/>
    </source>
</evidence>
<feature type="domain" description="Thioester reductase (TE)" evidence="3">
    <location>
        <begin position="45"/>
        <end position="280"/>
    </location>
</feature>
<sequence length="404" mass="42430">MPGEYGRPNVSPLPPGLTADVQLGRSISIRSPTGSVNTPPQRVLLTGGTGFLGAYLLHEFLTRTDAKIFCLVRARGHVEAFDRIVSALQRYRLWDPQHATRIMPFAGDVSEPGFGLLAREYRALCRADVIVHNAARVNHVEPYSRLRSANVQGTRQVLELAAGGAIPVHFVSTLSVAASCARPPAGPVLESARPGPAEVHGNGYLLSKWAGEELIAQAGERGLPVAVHRPDRVCGGVVTGAVSTDDAFWTLVRAAVMLGAVAAESAEFSLVPADYVAAAIVHLATHGGTGRTYHLTNHSTAPLTLVWERLRANGFPLTTAPLADLAARLTGAATTDQGLARAAAIPVQGSDDAVCFDDSNTVQALAGTSIRCAPMSAELIDRHIEYLVDVGFLPSPVAAAGASA</sequence>
<accession>A0ABW6SER7</accession>
<evidence type="ECO:0000259" key="3">
    <source>
        <dbReference type="Pfam" id="PF07993"/>
    </source>
</evidence>
<dbReference type="PANTHER" id="PTHR44845:SF6">
    <property type="entry name" value="BETA-ALANINE-ACTIVATING ENZYME"/>
    <property type="match status" value="1"/>
</dbReference>
<protein>
    <submittedName>
        <fullName evidence="4">Thioester reductase domain-containing protein</fullName>
    </submittedName>
</protein>
<keyword evidence="5" id="KW-1185">Reference proteome</keyword>
<name>A0ABW6SER7_9NOCA</name>
<keyword evidence="1" id="KW-0596">Phosphopantetheine</keyword>
<dbReference type="Gene3D" id="3.40.50.720">
    <property type="entry name" value="NAD(P)-binding Rossmann-like Domain"/>
    <property type="match status" value="1"/>
</dbReference>
<dbReference type="SUPFAM" id="SSF51735">
    <property type="entry name" value="NAD(P)-binding Rossmann-fold domains"/>
    <property type="match status" value="1"/>
</dbReference>
<dbReference type="RefSeq" id="WP_083895463.1">
    <property type="nucleotide sequence ID" value="NZ_JBIAQY010000020.1"/>
</dbReference>
<dbReference type="CDD" id="cd05235">
    <property type="entry name" value="SDR_e1"/>
    <property type="match status" value="1"/>
</dbReference>
<dbReference type="PANTHER" id="PTHR44845">
    <property type="entry name" value="CARRIER DOMAIN-CONTAINING PROTEIN"/>
    <property type="match status" value="1"/>
</dbReference>
<dbReference type="Proteomes" id="UP001601992">
    <property type="component" value="Unassembled WGS sequence"/>
</dbReference>
<dbReference type="InterPro" id="IPR013120">
    <property type="entry name" value="FAR_NAD-bd"/>
</dbReference>